<evidence type="ECO:0008006" key="4">
    <source>
        <dbReference type="Google" id="ProtNLM"/>
    </source>
</evidence>
<reference evidence="2 3" key="1">
    <citation type="submission" date="2015-12" db="EMBL/GenBank/DDBJ databases">
        <title>Genome sequence of Oceanibaculum pacificum MCCC 1A02656.</title>
        <authorList>
            <person name="Lu L."/>
            <person name="Lai Q."/>
            <person name="Shao Z."/>
            <person name="Qian P."/>
        </authorList>
    </citation>
    <scope>NUCLEOTIDE SEQUENCE [LARGE SCALE GENOMIC DNA]</scope>
    <source>
        <strain evidence="2 3">MCCC 1A02656</strain>
    </source>
</reference>
<evidence type="ECO:0000256" key="1">
    <source>
        <dbReference type="SAM" id="Phobius"/>
    </source>
</evidence>
<comment type="caution">
    <text evidence="2">The sequence shown here is derived from an EMBL/GenBank/DDBJ whole genome shotgun (WGS) entry which is preliminary data.</text>
</comment>
<feature type="transmembrane region" description="Helical" evidence="1">
    <location>
        <begin position="37"/>
        <end position="55"/>
    </location>
</feature>
<organism evidence="2 3">
    <name type="scientific">Oceanibaculum pacificum</name>
    <dbReference type="NCBI Taxonomy" id="580166"/>
    <lineage>
        <taxon>Bacteria</taxon>
        <taxon>Pseudomonadati</taxon>
        <taxon>Pseudomonadota</taxon>
        <taxon>Alphaproteobacteria</taxon>
        <taxon>Rhodospirillales</taxon>
        <taxon>Oceanibaculaceae</taxon>
        <taxon>Oceanibaculum</taxon>
    </lineage>
</organism>
<dbReference type="Proteomes" id="UP000076400">
    <property type="component" value="Unassembled WGS sequence"/>
</dbReference>
<feature type="transmembrane region" description="Helical" evidence="1">
    <location>
        <begin position="67"/>
        <end position="88"/>
    </location>
</feature>
<proteinExistence type="predicted"/>
<feature type="transmembrane region" description="Helical" evidence="1">
    <location>
        <begin position="160"/>
        <end position="178"/>
    </location>
</feature>
<keyword evidence="1" id="KW-0812">Transmembrane</keyword>
<keyword evidence="1" id="KW-1133">Transmembrane helix</keyword>
<evidence type="ECO:0000313" key="3">
    <source>
        <dbReference type="Proteomes" id="UP000076400"/>
    </source>
</evidence>
<feature type="transmembrane region" description="Helical" evidence="1">
    <location>
        <begin position="125"/>
        <end position="148"/>
    </location>
</feature>
<keyword evidence="1" id="KW-0472">Membrane</keyword>
<dbReference type="AlphaFoldDB" id="A0A154WF97"/>
<sequence>MLARLLATLGRRAPFILALGIFIGLALPGLAAFVRPLLTASVFAMLVITMLRIDWPKVIEHSRRPTRLLTFQLWVLIGCPVLVMLAVAPLDLPPGLKTAMVLYAAAPSLLSSPAIAVFSGLDSALALIVVIGTMFLYPFVLPPLALALLGIDLQIGAADLMIRLVLLVGGAFGLAMGIRKLAGEQRVKDIGFHLDGMLVVLMILFAIATMDGIAARAIAEPGFVAMFVIAVFAVNLGMQAVSMLVFFPLHRIARTTVALVTGNRNLALLMAALGTAADPDVFLYFAIGQLPIYLLPMLMQPVYRRIAGTGIPVKQSDQI</sequence>
<evidence type="ECO:0000313" key="2">
    <source>
        <dbReference type="EMBL" id="KZD12169.1"/>
    </source>
</evidence>
<dbReference type="STRING" id="580166.AUP43_17160"/>
<dbReference type="InterPro" id="IPR038770">
    <property type="entry name" value="Na+/solute_symporter_sf"/>
</dbReference>
<dbReference type="EMBL" id="LPXN01000047">
    <property type="protein sequence ID" value="KZD12169.1"/>
    <property type="molecule type" value="Genomic_DNA"/>
</dbReference>
<accession>A0A154WF97</accession>
<feature type="transmembrane region" description="Helical" evidence="1">
    <location>
        <begin position="100"/>
        <end position="118"/>
    </location>
</feature>
<feature type="transmembrane region" description="Helical" evidence="1">
    <location>
        <begin position="190"/>
        <end position="210"/>
    </location>
</feature>
<keyword evidence="3" id="KW-1185">Reference proteome</keyword>
<feature type="transmembrane region" description="Helical" evidence="1">
    <location>
        <begin position="12"/>
        <end position="31"/>
    </location>
</feature>
<name>A0A154WF97_9PROT</name>
<gene>
    <name evidence="2" type="ORF">AUP43_17160</name>
</gene>
<protein>
    <recommendedName>
        <fullName evidence="4">Na+-dependent transporter</fullName>
    </recommendedName>
</protein>
<dbReference type="Gene3D" id="1.20.1530.20">
    <property type="match status" value="1"/>
</dbReference>
<feature type="transmembrane region" description="Helical" evidence="1">
    <location>
        <begin position="222"/>
        <end position="249"/>
    </location>
</feature>